<dbReference type="OrthoDB" id="9777457at2"/>
<reference evidence="5 6" key="1">
    <citation type="journal article" date="2017" name="Curr. Microbiol.">
        <title>Mucilaginibacter ginsenosidivorans sp. nov., Isolated from Soil of Ginseng Field.</title>
        <authorList>
            <person name="Kim M.M."/>
            <person name="Siddiqi M.Z."/>
            <person name="Im W.T."/>
        </authorList>
    </citation>
    <scope>NUCLEOTIDE SEQUENCE [LARGE SCALE GENOMIC DNA]</scope>
    <source>
        <strain evidence="5 6">Gsoil 3017</strain>
    </source>
</reference>
<evidence type="ECO:0000313" key="5">
    <source>
        <dbReference type="EMBL" id="QEC61397.1"/>
    </source>
</evidence>
<proteinExistence type="predicted"/>
<dbReference type="GO" id="GO:0006508">
    <property type="term" value="P:proteolysis"/>
    <property type="evidence" value="ECO:0007669"/>
    <property type="project" value="InterPro"/>
</dbReference>
<protein>
    <submittedName>
        <fullName evidence="5">Prolyl oligopeptidase family serine peptidase</fullName>
    </submittedName>
</protein>
<feature type="compositionally biased region" description="Low complexity" evidence="1">
    <location>
        <begin position="181"/>
        <end position="191"/>
    </location>
</feature>
<dbReference type="GO" id="GO:0008236">
    <property type="term" value="F:serine-type peptidase activity"/>
    <property type="evidence" value="ECO:0007669"/>
    <property type="project" value="InterPro"/>
</dbReference>
<name>A0A5B8UQP2_9SPHI</name>
<feature type="domain" description="Peptidase S9 prolyl oligopeptidase catalytic" evidence="3">
    <location>
        <begin position="603"/>
        <end position="799"/>
    </location>
</feature>
<dbReference type="Pfam" id="PF00930">
    <property type="entry name" value="DPPIV_N"/>
    <property type="match status" value="1"/>
</dbReference>
<dbReference type="SUPFAM" id="SSF82171">
    <property type="entry name" value="DPP6 N-terminal domain-like"/>
    <property type="match status" value="1"/>
</dbReference>
<feature type="region of interest" description="Disordered" evidence="1">
    <location>
        <begin position="169"/>
        <end position="191"/>
    </location>
</feature>
<dbReference type="InterPro" id="IPR029058">
    <property type="entry name" value="AB_hydrolase_fold"/>
</dbReference>
<feature type="domain" description="Dipeptidylpeptidase IV N-terminal" evidence="4">
    <location>
        <begin position="338"/>
        <end position="513"/>
    </location>
</feature>
<accession>A0A5B8UQP2</accession>
<dbReference type="Gene3D" id="3.40.50.1820">
    <property type="entry name" value="alpha/beta hydrolase"/>
    <property type="match status" value="1"/>
</dbReference>
<keyword evidence="6" id="KW-1185">Reference proteome</keyword>
<evidence type="ECO:0000313" key="6">
    <source>
        <dbReference type="Proteomes" id="UP000321479"/>
    </source>
</evidence>
<evidence type="ECO:0000259" key="4">
    <source>
        <dbReference type="Pfam" id="PF00930"/>
    </source>
</evidence>
<gene>
    <name evidence="5" type="ORF">FRZ54_01965</name>
</gene>
<dbReference type="EMBL" id="CP042436">
    <property type="protein sequence ID" value="QEC61397.1"/>
    <property type="molecule type" value="Genomic_DNA"/>
</dbReference>
<dbReference type="Gene3D" id="2.140.10.30">
    <property type="entry name" value="Dipeptidylpeptidase IV, N-terminal domain"/>
    <property type="match status" value="2"/>
</dbReference>
<keyword evidence="2" id="KW-0732">Signal</keyword>
<dbReference type="PANTHER" id="PTHR11731:SF193">
    <property type="entry name" value="DIPEPTIDYL PEPTIDASE 9"/>
    <property type="match status" value="1"/>
</dbReference>
<feature type="chain" id="PRO_5022677563" evidence="2">
    <location>
        <begin position="19"/>
        <end position="800"/>
    </location>
</feature>
<feature type="signal peptide" evidence="2">
    <location>
        <begin position="1"/>
        <end position="18"/>
    </location>
</feature>
<dbReference type="InterPro" id="IPR001375">
    <property type="entry name" value="Peptidase_S9_cat"/>
</dbReference>
<dbReference type="Proteomes" id="UP000321479">
    <property type="component" value="Chromosome"/>
</dbReference>
<dbReference type="InterPro" id="IPR050278">
    <property type="entry name" value="Serine_Prot_S9B/DPPIV"/>
</dbReference>
<organism evidence="5 6">
    <name type="scientific">Mucilaginibacter ginsenosidivorans</name>
    <dbReference type="NCBI Taxonomy" id="398053"/>
    <lineage>
        <taxon>Bacteria</taxon>
        <taxon>Pseudomonadati</taxon>
        <taxon>Bacteroidota</taxon>
        <taxon>Sphingobacteriia</taxon>
        <taxon>Sphingobacteriales</taxon>
        <taxon>Sphingobacteriaceae</taxon>
        <taxon>Mucilaginibacter</taxon>
    </lineage>
</organism>
<evidence type="ECO:0000259" key="3">
    <source>
        <dbReference type="Pfam" id="PF00326"/>
    </source>
</evidence>
<dbReference type="GO" id="GO:0008239">
    <property type="term" value="F:dipeptidyl-peptidase activity"/>
    <property type="evidence" value="ECO:0007669"/>
    <property type="project" value="TreeGrafter"/>
</dbReference>
<dbReference type="PANTHER" id="PTHR11731">
    <property type="entry name" value="PROTEASE FAMILY S9B,C DIPEPTIDYL-PEPTIDASE IV-RELATED"/>
    <property type="match status" value="1"/>
</dbReference>
<sequence>MKKIFTLLLLAATANCYAQKLDKLTVEKIMRDPKWIGTSPSNIYWGDDNKTLYFDWSPDTGRETLYRISVDNTTPVRVSVADRKALSSENGDWNKKHTVKVYEKYGDIFLYDAAKNKSVQLTYTTDRESNPRFSGDNSSILFIRGDNLFRLNPVSGELDQLTNFTHSAAGSQASAGRHGKQANSTASASSQQEKWLKAQQLELFDIIKKEDKETKADEAERKQLEPKKLKEINVDDKRINRLGISPDGRYITYRLITRPKDEKRTIVHDFVTSTGFTEDIVNREKVGGPQSVSESFIFDTQKDTVYSPVISDIPGIKDIPAYIKDYPKELEEYTKRNADRDVVIEGPFWNEDGKNAVVVIAADDNKDRWIMKLDPATGHLKLLDRQHDDAWIGGPGIGGTYYEGNVGWLDNTHFYFQSEASGYSHIYVTDVNTGEKKQLTSGKWEVQTLDLSRDKKTFYFTANMEHPGVTDYYRMPVTGGTPVKLTSMKGGNEVTLSPDEKWLAIRYSYTNKPFDLYLQPNKPGAKAVELTNSVSDEFKSYPWRTPEIITFKNRYGSDVYARVYEPKTPDPAKPAVLFVHGAGYLQNATYSWTHYFREYMFNNLLADNGYYVMDIDYTASAGYGRDWRTGIYRHMGGNDLSDQVDGVKYLIEKYGVNPKHVGMYGGSYGGFMTLMAMFTEPDVFTSGAAIRSVTDWAHYNNGYTANILNLPYTDEKAYRQSSPIYFANGLKGNLLMLHGMVDQNVNFQDIVRLTQKLIELHKDNWWLAPYPVEDHDFHQPSSWTDEYKRIFKLFEETLKK</sequence>
<evidence type="ECO:0000256" key="2">
    <source>
        <dbReference type="SAM" id="SignalP"/>
    </source>
</evidence>
<dbReference type="RefSeq" id="WP_147029975.1">
    <property type="nucleotide sequence ID" value="NZ_CP042436.1"/>
</dbReference>
<dbReference type="SUPFAM" id="SSF53474">
    <property type="entry name" value="alpha/beta-Hydrolases"/>
    <property type="match status" value="1"/>
</dbReference>
<evidence type="ECO:0000256" key="1">
    <source>
        <dbReference type="SAM" id="MobiDB-lite"/>
    </source>
</evidence>
<dbReference type="KEGG" id="mgin:FRZ54_01965"/>
<dbReference type="InterPro" id="IPR002469">
    <property type="entry name" value="Peptidase_S9B_N"/>
</dbReference>
<dbReference type="AlphaFoldDB" id="A0A5B8UQP2"/>
<dbReference type="Pfam" id="PF00326">
    <property type="entry name" value="Peptidase_S9"/>
    <property type="match status" value="1"/>
</dbReference>